<dbReference type="RefSeq" id="XP_036263279.1">
    <property type="nucleotide sequence ID" value="XM_036407590.1"/>
</dbReference>
<name>A0A0P1AQX6_PLAHL</name>
<evidence type="ECO:0000256" key="2">
    <source>
        <dbReference type="SAM" id="SignalP"/>
    </source>
</evidence>
<feature type="signal peptide" evidence="2">
    <location>
        <begin position="1"/>
        <end position="23"/>
    </location>
</feature>
<dbReference type="EMBL" id="CCYD01000810">
    <property type="protein sequence ID" value="CEG43966.1"/>
    <property type="molecule type" value="Genomic_DNA"/>
</dbReference>
<protein>
    <submittedName>
        <fullName evidence="3">RxLR-like protein</fullName>
    </submittedName>
</protein>
<dbReference type="AlphaFoldDB" id="A0A0P1AQX6"/>
<sequence length="87" mass="9683">MRGSGIISTIAVLIAMQAHGVSSTLSRKLEAMRENEDGKILRGEGGNKAGKNAHVGKTRASTMEWPKMAHRKRQYKFRLLVERDESC</sequence>
<evidence type="ECO:0000256" key="1">
    <source>
        <dbReference type="SAM" id="MobiDB-lite"/>
    </source>
</evidence>
<keyword evidence="4" id="KW-1185">Reference proteome</keyword>
<feature type="region of interest" description="Disordered" evidence="1">
    <location>
        <begin position="37"/>
        <end position="67"/>
    </location>
</feature>
<dbReference type="Proteomes" id="UP000054928">
    <property type="component" value="Unassembled WGS sequence"/>
</dbReference>
<proteinExistence type="predicted"/>
<evidence type="ECO:0000313" key="4">
    <source>
        <dbReference type="Proteomes" id="UP000054928"/>
    </source>
</evidence>
<reference evidence="4" key="1">
    <citation type="submission" date="2014-09" db="EMBL/GenBank/DDBJ databases">
        <authorList>
            <person name="Sharma Rahul"/>
            <person name="Thines Marco"/>
        </authorList>
    </citation>
    <scope>NUCLEOTIDE SEQUENCE [LARGE SCALE GENOMIC DNA]</scope>
</reference>
<keyword evidence="2" id="KW-0732">Signal</keyword>
<accession>A0A0P1AQX6</accession>
<feature type="chain" id="PRO_5006058849" evidence="2">
    <location>
        <begin position="24"/>
        <end position="87"/>
    </location>
</feature>
<dbReference type="GeneID" id="59052702"/>
<evidence type="ECO:0000313" key="3">
    <source>
        <dbReference type="EMBL" id="CEG43966.1"/>
    </source>
</evidence>
<organism evidence="3 4">
    <name type="scientific">Plasmopara halstedii</name>
    <name type="common">Downy mildew of sunflower</name>
    <dbReference type="NCBI Taxonomy" id="4781"/>
    <lineage>
        <taxon>Eukaryota</taxon>
        <taxon>Sar</taxon>
        <taxon>Stramenopiles</taxon>
        <taxon>Oomycota</taxon>
        <taxon>Peronosporomycetes</taxon>
        <taxon>Peronosporales</taxon>
        <taxon>Peronosporaceae</taxon>
        <taxon>Plasmopara</taxon>
    </lineage>
</organism>